<dbReference type="InterPro" id="IPR003593">
    <property type="entry name" value="AAA+_ATPase"/>
</dbReference>
<proteinExistence type="predicted"/>
<dbReference type="SMART" id="SM00382">
    <property type="entry name" value="AAA"/>
    <property type="match status" value="1"/>
</dbReference>
<dbReference type="InterPro" id="IPR017871">
    <property type="entry name" value="ABC_transporter-like_CS"/>
</dbReference>
<feature type="domain" description="ABC transporter" evidence="8">
    <location>
        <begin position="367"/>
        <end position="606"/>
    </location>
</feature>
<gene>
    <name evidence="10" type="ORF">OFY17_05890</name>
</gene>
<comment type="caution">
    <text evidence="10">The sequence shown here is derived from an EMBL/GenBank/DDBJ whole genome shotgun (WGS) entry which is preliminary data.</text>
</comment>
<keyword evidence="2 7" id="KW-0812">Transmembrane</keyword>
<evidence type="ECO:0000256" key="5">
    <source>
        <dbReference type="ARBA" id="ARBA00022989"/>
    </source>
</evidence>
<dbReference type="Proteomes" id="UP001209713">
    <property type="component" value="Unassembled WGS sequence"/>
</dbReference>
<feature type="transmembrane region" description="Helical" evidence="7">
    <location>
        <begin position="86"/>
        <end position="103"/>
    </location>
</feature>
<dbReference type="CDD" id="cd07346">
    <property type="entry name" value="ABC_6TM_exporters"/>
    <property type="match status" value="1"/>
</dbReference>
<dbReference type="InterPro" id="IPR003439">
    <property type="entry name" value="ABC_transporter-like_ATP-bd"/>
</dbReference>
<dbReference type="RefSeq" id="WP_263529799.1">
    <property type="nucleotide sequence ID" value="NZ_JAOVZB010000002.1"/>
</dbReference>
<feature type="transmembrane region" description="Helical" evidence="7">
    <location>
        <begin position="161"/>
        <end position="184"/>
    </location>
</feature>
<feature type="domain" description="ABC transmembrane type-1" evidence="9">
    <location>
        <begin position="46"/>
        <end position="327"/>
    </location>
</feature>
<keyword evidence="4 10" id="KW-0067">ATP-binding</keyword>
<evidence type="ECO:0000256" key="1">
    <source>
        <dbReference type="ARBA" id="ARBA00004651"/>
    </source>
</evidence>
<dbReference type="Gene3D" id="3.40.50.300">
    <property type="entry name" value="P-loop containing nucleotide triphosphate hydrolases"/>
    <property type="match status" value="1"/>
</dbReference>
<keyword evidence="6 7" id="KW-0472">Membrane</keyword>
<evidence type="ECO:0000313" key="10">
    <source>
        <dbReference type="EMBL" id="MCV2402419.1"/>
    </source>
</evidence>
<name>A0ABT2YRZ2_9GAMM</name>
<dbReference type="SUPFAM" id="SSF52540">
    <property type="entry name" value="P-loop containing nucleoside triphosphate hydrolases"/>
    <property type="match status" value="1"/>
</dbReference>
<feature type="transmembrane region" description="Helical" evidence="7">
    <location>
        <begin position="190"/>
        <end position="209"/>
    </location>
</feature>
<accession>A0ABT2YRZ2</accession>
<dbReference type="SUPFAM" id="SSF90123">
    <property type="entry name" value="ABC transporter transmembrane region"/>
    <property type="match status" value="1"/>
</dbReference>
<feature type="transmembrane region" description="Helical" evidence="7">
    <location>
        <begin position="44"/>
        <end position="66"/>
    </location>
</feature>
<evidence type="ECO:0000313" key="11">
    <source>
        <dbReference type="Proteomes" id="UP001209713"/>
    </source>
</evidence>
<evidence type="ECO:0000256" key="2">
    <source>
        <dbReference type="ARBA" id="ARBA00022692"/>
    </source>
</evidence>
<organism evidence="10 11">
    <name type="scientific">Marinomonas sargassi</name>
    <dbReference type="NCBI Taxonomy" id="2984494"/>
    <lineage>
        <taxon>Bacteria</taxon>
        <taxon>Pseudomonadati</taxon>
        <taxon>Pseudomonadota</taxon>
        <taxon>Gammaproteobacteria</taxon>
        <taxon>Oceanospirillales</taxon>
        <taxon>Oceanospirillaceae</taxon>
        <taxon>Marinomonas</taxon>
    </lineage>
</organism>
<evidence type="ECO:0000256" key="3">
    <source>
        <dbReference type="ARBA" id="ARBA00022741"/>
    </source>
</evidence>
<sequence>MFGLFKRINNAVLELVNPYTDTTSQPTHNVWSYIFDQITPLKKVLILSLISTMLAAAFEVWLIAYAGQLIDILSNSDPETIWQTQGSQLLTAAFLLIFLRPILQFARHCANSIGLDCNIAQLVRWRAYRHLSQQSIGWFQEDYSGRTSARMIESGNHAAKIIYEGINAISFGLIYMLGIVILMSNTDSRLAIPLFIWLTLYIALVVKVIPKMISAQRRFQATRAALTGRVVDCFSNFDTVKLFARTDVMTKDFQSDIEATRRALSVPQSLSVGLRTTVMLLEGIMVVSFLGYGIWLWSVDAASIGLIASALALTFRITALAEWVIDASWAIFLNVGNLGDSLKTLAQPLLIPPKKGAPELVVKSASIDIQNLKHQYGTGLGGLRGINLSIASGEKVGLVGASGAGKSTLVNLILRFFEAEQGNILIDKQNIREVEQDSLRAAIGIVSQHASLLNRSVKDNIALGQENKSLEDIISAAKQAHAHDFILTLKDQNGNTGYDAHVGERGIKLSGGQRQRIALARVILKDAPILILDEATSALDSKVEADIQAALKNIMKDKTVIAIAHRLSTIAQMDRILVFKDGLTVEEGSHDELLSQNGLYAEFWSHQSGDFLTTD</sequence>
<dbReference type="InterPro" id="IPR039421">
    <property type="entry name" value="Type_1_exporter"/>
</dbReference>
<dbReference type="Pfam" id="PF00664">
    <property type="entry name" value="ABC_membrane"/>
    <property type="match status" value="1"/>
</dbReference>
<dbReference type="Pfam" id="PF00005">
    <property type="entry name" value="ABC_tran"/>
    <property type="match status" value="1"/>
</dbReference>
<dbReference type="InterPro" id="IPR036640">
    <property type="entry name" value="ABC1_TM_sf"/>
</dbReference>
<dbReference type="PROSITE" id="PS50893">
    <property type="entry name" value="ABC_TRANSPORTER_2"/>
    <property type="match status" value="1"/>
</dbReference>
<dbReference type="InterPro" id="IPR011527">
    <property type="entry name" value="ABC1_TM_dom"/>
</dbReference>
<evidence type="ECO:0000259" key="8">
    <source>
        <dbReference type="PROSITE" id="PS50893"/>
    </source>
</evidence>
<evidence type="ECO:0000259" key="9">
    <source>
        <dbReference type="PROSITE" id="PS50929"/>
    </source>
</evidence>
<evidence type="ECO:0000256" key="7">
    <source>
        <dbReference type="SAM" id="Phobius"/>
    </source>
</evidence>
<comment type="subcellular location">
    <subcellularLocation>
        <location evidence="1">Cell membrane</location>
        <topology evidence="1">Multi-pass membrane protein</topology>
    </subcellularLocation>
</comment>
<reference evidence="10 11" key="1">
    <citation type="submission" date="2022-10" db="EMBL/GenBank/DDBJ databases">
        <title>Marinomonas transparenta sp. nov. and Marinomonas sargassi sp. nov., isolated from marine alga (Sargassum natans (L.) Gaillon).</title>
        <authorList>
            <person name="Wang Y."/>
        </authorList>
    </citation>
    <scope>NUCLEOTIDE SEQUENCE [LARGE SCALE GENOMIC DNA]</scope>
    <source>
        <strain evidence="10 11">C2222</strain>
    </source>
</reference>
<keyword evidence="3" id="KW-0547">Nucleotide-binding</keyword>
<dbReference type="GO" id="GO:0005524">
    <property type="term" value="F:ATP binding"/>
    <property type="evidence" value="ECO:0007669"/>
    <property type="project" value="UniProtKB-KW"/>
</dbReference>
<keyword evidence="11" id="KW-1185">Reference proteome</keyword>
<dbReference type="InterPro" id="IPR027417">
    <property type="entry name" value="P-loop_NTPase"/>
</dbReference>
<dbReference type="PROSITE" id="PS50929">
    <property type="entry name" value="ABC_TM1F"/>
    <property type="match status" value="1"/>
</dbReference>
<keyword evidence="5 7" id="KW-1133">Transmembrane helix</keyword>
<dbReference type="EMBL" id="JAOVZB010000002">
    <property type="protein sequence ID" value="MCV2402419.1"/>
    <property type="molecule type" value="Genomic_DNA"/>
</dbReference>
<dbReference type="PROSITE" id="PS00211">
    <property type="entry name" value="ABC_TRANSPORTER_1"/>
    <property type="match status" value="1"/>
</dbReference>
<feature type="transmembrane region" description="Helical" evidence="7">
    <location>
        <begin position="278"/>
        <end position="298"/>
    </location>
</feature>
<dbReference type="Gene3D" id="1.20.1560.10">
    <property type="entry name" value="ABC transporter type 1, transmembrane domain"/>
    <property type="match status" value="1"/>
</dbReference>
<dbReference type="PANTHER" id="PTHR24221:SF203">
    <property type="entry name" value="ATP-BINDING_PERMEASE FUSION ABC TRANSPORTER-RELATED"/>
    <property type="match status" value="1"/>
</dbReference>
<evidence type="ECO:0000256" key="4">
    <source>
        <dbReference type="ARBA" id="ARBA00022840"/>
    </source>
</evidence>
<dbReference type="PANTHER" id="PTHR24221">
    <property type="entry name" value="ATP-BINDING CASSETTE SUB-FAMILY B"/>
    <property type="match status" value="1"/>
</dbReference>
<protein>
    <submittedName>
        <fullName evidence="10">ABC transporter ATP-binding protein/permease</fullName>
    </submittedName>
</protein>
<evidence type="ECO:0000256" key="6">
    <source>
        <dbReference type="ARBA" id="ARBA00023136"/>
    </source>
</evidence>